<gene>
    <name evidence="1" type="ORF">NM688_g161</name>
</gene>
<protein>
    <submittedName>
        <fullName evidence="1">Uncharacterized protein</fullName>
    </submittedName>
</protein>
<comment type="caution">
    <text evidence="1">The sequence shown here is derived from an EMBL/GenBank/DDBJ whole genome shotgun (WGS) entry which is preliminary data.</text>
</comment>
<evidence type="ECO:0000313" key="2">
    <source>
        <dbReference type="Proteomes" id="UP001148662"/>
    </source>
</evidence>
<organism evidence="1 2">
    <name type="scientific">Phlebia brevispora</name>
    <dbReference type="NCBI Taxonomy" id="194682"/>
    <lineage>
        <taxon>Eukaryota</taxon>
        <taxon>Fungi</taxon>
        <taxon>Dikarya</taxon>
        <taxon>Basidiomycota</taxon>
        <taxon>Agaricomycotina</taxon>
        <taxon>Agaricomycetes</taxon>
        <taxon>Polyporales</taxon>
        <taxon>Meruliaceae</taxon>
        <taxon>Phlebia</taxon>
    </lineage>
</organism>
<accession>A0ACC1TF53</accession>
<proteinExistence type="predicted"/>
<dbReference type="Proteomes" id="UP001148662">
    <property type="component" value="Unassembled WGS sequence"/>
</dbReference>
<reference evidence="1" key="1">
    <citation type="submission" date="2022-07" db="EMBL/GenBank/DDBJ databases">
        <title>Genome Sequence of Phlebia brevispora.</title>
        <authorList>
            <person name="Buettner E."/>
        </authorList>
    </citation>
    <scope>NUCLEOTIDE SEQUENCE</scope>
    <source>
        <strain evidence="1">MPL23</strain>
    </source>
</reference>
<name>A0ACC1TF53_9APHY</name>
<dbReference type="EMBL" id="JANHOG010000011">
    <property type="protein sequence ID" value="KAJ3559737.1"/>
    <property type="molecule type" value="Genomic_DNA"/>
</dbReference>
<sequence>MHHSNTHGKPAQRAMKYQTFLKAFLSTLLSFTPPVRTSPPGIIRFETIAGPDGCDSDDLITIGFAGTDSQSCVSLADSSPTDFWLDWTLYNCSVNLFAEAGCPNASLVLTVPDPPNFGPGGCANMGVGFRALNVTCTAESSPLS</sequence>
<evidence type="ECO:0000313" key="1">
    <source>
        <dbReference type="EMBL" id="KAJ3559737.1"/>
    </source>
</evidence>
<keyword evidence="2" id="KW-1185">Reference proteome</keyword>